<reference evidence="2 3" key="1">
    <citation type="journal article" date="2010" name="Proc. Natl. Acad. Sci. U.S.A.">
        <title>Insights into evolution of multicellular fungi from the assembled chromosomes of the mushroom Coprinopsis cinerea (Coprinus cinereus).</title>
        <authorList>
            <person name="Stajich J.E."/>
            <person name="Wilke S.K."/>
            <person name="Ahren D."/>
            <person name="Au C.H."/>
            <person name="Birren B.W."/>
            <person name="Borodovsky M."/>
            <person name="Burns C."/>
            <person name="Canback B."/>
            <person name="Casselton L.A."/>
            <person name="Cheng C.K."/>
            <person name="Deng J."/>
            <person name="Dietrich F.S."/>
            <person name="Fargo D.C."/>
            <person name="Farman M.L."/>
            <person name="Gathman A.C."/>
            <person name="Goldberg J."/>
            <person name="Guigo R."/>
            <person name="Hoegger P.J."/>
            <person name="Hooker J.B."/>
            <person name="Huggins A."/>
            <person name="James T.Y."/>
            <person name="Kamada T."/>
            <person name="Kilaru S."/>
            <person name="Kodira C."/>
            <person name="Kues U."/>
            <person name="Kupfer D."/>
            <person name="Kwan H.S."/>
            <person name="Lomsadze A."/>
            <person name="Li W."/>
            <person name="Lilly W.W."/>
            <person name="Ma L.J."/>
            <person name="Mackey A.J."/>
            <person name="Manning G."/>
            <person name="Martin F."/>
            <person name="Muraguchi H."/>
            <person name="Natvig D.O."/>
            <person name="Palmerini H."/>
            <person name="Ramesh M.A."/>
            <person name="Rehmeyer C.J."/>
            <person name="Roe B.A."/>
            <person name="Shenoy N."/>
            <person name="Stanke M."/>
            <person name="Ter-Hovhannisyan V."/>
            <person name="Tunlid A."/>
            <person name="Velagapudi R."/>
            <person name="Vision T.J."/>
            <person name="Zeng Q."/>
            <person name="Zolan M.E."/>
            <person name="Pukkila P.J."/>
        </authorList>
    </citation>
    <scope>NUCLEOTIDE SEQUENCE [LARGE SCALE GENOMIC DNA]</scope>
    <source>
        <strain evidence="3">Okayama-7 / 130 / ATCC MYA-4618 / FGSC 9003</strain>
    </source>
</reference>
<dbReference type="AlphaFoldDB" id="D6RN69"/>
<dbReference type="EMBL" id="AACS02000006">
    <property type="protein sequence ID" value="EFI27545.1"/>
    <property type="molecule type" value="Genomic_DNA"/>
</dbReference>
<evidence type="ECO:0000313" key="2">
    <source>
        <dbReference type="EMBL" id="EFI27545.1"/>
    </source>
</evidence>
<dbReference type="VEuPathDB" id="FungiDB:CC1G_15582"/>
<name>D6RN69_COPC7</name>
<feature type="region of interest" description="Disordered" evidence="1">
    <location>
        <begin position="1"/>
        <end position="65"/>
    </location>
</feature>
<organism evidence="2 3">
    <name type="scientific">Coprinopsis cinerea (strain Okayama-7 / 130 / ATCC MYA-4618 / FGSC 9003)</name>
    <name type="common">Inky cap fungus</name>
    <name type="synonym">Hormographiella aspergillata</name>
    <dbReference type="NCBI Taxonomy" id="240176"/>
    <lineage>
        <taxon>Eukaryota</taxon>
        <taxon>Fungi</taxon>
        <taxon>Dikarya</taxon>
        <taxon>Basidiomycota</taxon>
        <taxon>Agaricomycotina</taxon>
        <taxon>Agaricomycetes</taxon>
        <taxon>Agaricomycetidae</taxon>
        <taxon>Agaricales</taxon>
        <taxon>Agaricineae</taxon>
        <taxon>Psathyrellaceae</taxon>
        <taxon>Coprinopsis</taxon>
    </lineage>
</organism>
<dbReference type="HOGENOM" id="CLU_2333550_0_0_1"/>
<sequence>MSRVEEGRWKDAEEGEGRGCWQGKGGCRWDDRGTISNGNPKREEERYSLKGQGRKEKSSLQQGPRISGIAKIMVELRMGRGDEGVRSECRIGDDGGRK</sequence>
<accession>D6RN69</accession>
<keyword evidence="3" id="KW-1185">Reference proteome</keyword>
<dbReference type="InParanoid" id="D6RN69"/>
<evidence type="ECO:0000313" key="3">
    <source>
        <dbReference type="Proteomes" id="UP000001861"/>
    </source>
</evidence>
<proteinExistence type="predicted"/>
<comment type="caution">
    <text evidence="2">The sequence shown here is derived from an EMBL/GenBank/DDBJ whole genome shotgun (WGS) entry which is preliminary data.</text>
</comment>
<feature type="compositionally biased region" description="Basic and acidic residues" evidence="1">
    <location>
        <begin position="1"/>
        <end position="17"/>
    </location>
</feature>
<feature type="compositionally biased region" description="Basic and acidic residues" evidence="1">
    <location>
        <begin position="40"/>
        <end position="58"/>
    </location>
</feature>
<dbReference type="GeneID" id="9379593"/>
<protein>
    <submittedName>
        <fullName evidence="2">Uncharacterized protein</fullName>
    </submittedName>
</protein>
<evidence type="ECO:0000256" key="1">
    <source>
        <dbReference type="SAM" id="MobiDB-lite"/>
    </source>
</evidence>
<dbReference type="Proteomes" id="UP000001861">
    <property type="component" value="Unassembled WGS sequence"/>
</dbReference>
<dbReference type="KEGG" id="cci:CC1G_15582"/>
<gene>
    <name evidence="2" type="ORF">CC1G_15582</name>
</gene>
<dbReference type="RefSeq" id="XP_002911039.1">
    <property type="nucleotide sequence ID" value="XM_002910993.1"/>
</dbReference>